<comment type="caution">
    <text evidence="2">The sequence shown here is derived from an EMBL/GenBank/DDBJ whole genome shotgun (WGS) entry which is preliminary data.</text>
</comment>
<keyword evidence="3" id="KW-1185">Reference proteome</keyword>
<feature type="transmembrane region" description="Helical" evidence="1">
    <location>
        <begin position="12"/>
        <end position="38"/>
    </location>
</feature>
<keyword evidence="1" id="KW-1133">Transmembrane helix</keyword>
<evidence type="ECO:0000256" key="1">
    <source>
        <dbReference type="SAM" id="Phobius"/>
    </source>
</evidence>
<evidence type="ECO:0000313" key="2">
    <source>
        <dbReference type="EMBL" id="MBB4904159.1"/>
    </source>
</evidence>
<proteinExistence type="predicted"/>
<feature type="transmembrane region" description="Helical" evidence="1">
    <location>
        <begin position="58"/>
        <end position="77"/>
    </location>
</feature>
<dbReference type="EMBL" id="JACHJQ010000001">
    <property type="protein sequence ID" value="MBB4904159.1"/>
    <property type="molecule type" value="Genomic_DNA"/>
</dbReference>
<feature type="transmembrane region" description="Helical" evidence="1">
    <location>
        <begin position="136"/>
        <end position="158"/>
    </location>
</feature>
<evidence type="ECO:0008006" key="4">
    <source>
        <dbReference type="Google" id="ProtNLM"/>
    </source>
</evidence>
<dbReference type="RefSeq" id="WP_184808448.1">
    <property type="nucleotide sequence ID" value="NZ_JACHJQ010000001.1"/>
</dbReference>
<gene>
    <name evidence="2" type="ORF">FHR82_000369</name>
</gene>
<feature type="transmembrane region" description="Helical" evidence="1">
    <location>
        <begin position="89"/>
        <end position="110"/>
    </location>
</feature>
<dbReference type="Proteomes" id="UP000520767">
    <property type="component" value="Unassembled WGS sequence"/>
</dbReference>
<sequence length="237" mass="25542">MTARWPLLRVLLTSHVSFLFILWLPAMLVSAAILAGVALWGTVDQSIWHYVATQVPRWVVLGLGVDAATTYLRLNLAHGRTRRDFLRQLWPYLAGLAVALAAMITIAYQIERGAFAMAGWHHRTPFATLFGDTGNVLGLLGVFTLMFLLWSIAGAMIAAGFTRNILLGFATIPLGLLIVAPSEVLVGLNGVPLFDTLTEPLRFPLLTAVAVCLGGAVVGCAATWGIVRDIPVRAKVA</sequence>
<organism evidence="2 3">
    <name type="scientific">Actinophytocola algeriensis</name>
    <dbReference type="NCBI Taxonomy" id="1768010"/>
    <lineage>
        <taxon>Bacteria</taxon>
        <taxon>Bacillati</taxon>
        <taxon>Actinomycetota</taxon>
        <taxon>Actinomycetes</taxon>
        <taxon>Pseudonocardiales</taxon>
        <taxon>Pseudonocardiaceae</taxon>
    </lineage>
</organism>
<accession>A0A7W7PZK6</accession>
<keyword evidence="1" id="KW-0812">Transmembrane</keyword>
<feature type="transmembrane region" description="Helical" evidence="1">
    <location>
        <begin position="165"/>
        <end position="185"/>
    </location>
</feature>
<reference evidence="2 3" key="1">
    <citation type="submission" date="2020-08" db="EMBL/GenBank/DDBJ databases">
        <title>Genomic Encyclopedia of Type Strains, Phase III (KMG-III): the genomes of soil and plant-associated and newly described type strains.</title>
        <authorList>
            <person name="Whitman W."/>
        </authorList>
    </citation>
    <scope>NUCLEOTIDE SEQUENCE [LARGE SCALE GENOMIC DNA]</scope>
    <source>
        <strain evidence="2 3">CECT 8960</strain>
    </source>
</reference>
<name>A0A7W7PZK6_9PSEU</name>
<evidence type="ECO:0000313" key="3">
    <source>
        <dbReference type="Proteomes" id="UP000520767"/>
    </source>
</evidence>
<protein>
    <recommendedName>
        <fullName evidence="4">ABC-2 type transport system permease protein</fullName>
    </recommendedName>
</protein>
<keyword evidence="1" id="KW-0472">Membrane</keyword>
<feature type="transmembrane region" description="Helical" evidence="1">
    <location>
        <begin position="205"/>
        <end position="227"/>
    </location>
</feature>
<dbReference type="AlphaFoldDB" id="A0A7W7PZK6"/>